<evidence type="ECO:0000256" key="10">
    <source>
        <dbReference type="RuleBase" id="RU003983"/>
    </source>
</evidence>
<feature type="compositionally biased region" description="Basic and acidic residues" evidence="11">
    <location>
        <begin position="319"/>
        <end position="329"/>
    </location>
</feature>
<dbReference type="PANTHER" id="PTHR43221">
    <property type="entry name" value="PROTEASE HTPX"/>
    <property type="match status" value="1"/>
</dbReference>
<keyword evidence="15" id="KW-1185">Reference proteome</keyword>
<comment type="caution">
    <text evidence="14">The sequence shown here is derived from an EMBL/GenBank/DDBJ whole genome shotgun (WGS) entry which is preliminary data.</text>
</comment>
<keyword evidence="14" id="KW-0346">Stress response</keyword>
<evidence type="ECO:0000259" key="13">
    <source>
        <dbReference type="Pfam" id="PF01435"/>
    </source>
</evidence>
<feature type="transmembrane region" description="Helical" evidence="12">
    <location>
        <begin position="46"/>
        <end position="66"/>
    </location>
</feature>
<keyword evidence="7 12" id="KW-1133">Transmembrane helix</keyword>
<evidence type="ECO:0000256" key="7">
    <source>
        <dbReference type="ARBA" id="ARBA00022989"/>
    </source>
</evidence>
<dbReference type="PANTHER" id="PTHR43221:SF2">
    <property type="entry name" value="PROTEASE HTPX HOMOLOG"/>
    <property type="match status" value="1"/>
</dbReference>
<sequence length="329" mass="35810">MADQNPPVVQYDGLQKGTFGTWLGLVIGSWVALIWAGMVSLPMAGVGFGVLGFGLVGGWLLVPLWGSVWGRVGLSRSFGSAQSASWLTLRPSDDPLTQEVYAVADRLGMPARPLVGVMDACNAYAMGSRPDKSLVVIGQPLIDSLSRDELRAIIGHELGHIANNDMRRMVYARSFQNALTWYLGFSYHLQHGARWLLSWASELYVLRLSRSREYWADAIGAAVTSPAAMISALEKIHNVDTFTDYEKRNLRVMFRGRAGTSMLSTHPTLEQRCAALNSGSHIGLLPLLAGAMVTQDIEAPPLLSDETPDGLVPPAPVERQLEPGIRLDS</sequence>
<keyword evidence="1" id="KW-1003">Cell membrane</keyword>
<gene>
    <name evidence="14" type="ORF">GGR05_004216</name>
</gene>
<keyword evidence="5 10" id="KW-0378">Hydrolase</keyword>
<keyword evidence="8 10" id="KW-0482">Metalloprotease</keyword>
<name>A0A7W6BU51_9HYPH</name>
<dbReference type="GO" id="GO:0004222">
    <property type="term" value="F:metalloendopeptidase activity"/>
    <property type="evidence" value="ECO:0007669"/>
    <property type="project" value="InterPro"/>
</dbReference>
<evidence type="ECO:0000256" key="3">
    <source>
        <dbReference type="ARBA" id="ARBA00022692"/>
    </source>
</evidence>
<dbReference type="AlphaFoldDB" id="A0A7W6BU51"/>
<keyword evidence="2 10" id="KW-0645">Protease</keyword>
<evidence type="ECO:0000313" key="15">
    <source>
        <dbReference type="Proteomes" id="UP000531216"/>
    </source>
</evidence>
<comment type="cofactor">
    <cofactor evidence="10">
        <name>Zn(2+)</name>
        <dbReference type="ChEBI" id="CHEBI:29105"/>
    </cofactor>
    <text evidence="10">Binds 1 zinc ion per subunit.</text>
</comment>
<evidence type="ECO:0000256" key="1">
    <source>
        <dbReference type="ARBA" id="ARBA00022475"/>
    </source>
</evidence>
<keyword evidence="6 10" id="KW-0862">Zinc</keyword>
<feature type="region of interest" description="Disordered" evidence="11">
    <location>
        <begin position="302"/>
        <end position="329"/>
    </location>
</feature>
<dbReference type="InterPro" id="IPR050083">
    <property type="entry name" value="HtpX_protease"/>
</dbReference>
<reference evidence="14 15" key="1">
    <citation type="submission" date="2020-08" db="EMBL/GenBank/DDBJ databases">
        <title>Genomic Encyclopedia of Type Strains, Phase IV (KMG-IV): sequencing the most valuable type-strain genomes for metagenomic binning, comparative biology and taxonomic classification.</title>
        <authorList>
            <person name="Goeker M."/>
        </authorList>
    </citation>
    <scope>NUCLEOTIDE SEQUENCE [LARGE SCALE GENOMIC DNA]</scope>
    <source>
        <strain evidence="14 15">DSM 25024</strain>
    </source>
</reference>
<dbReference type="Proteomes" id="UP000531216">
    <property type="component" value="Unassembled WGS sequence"/>
</dbReference>
<dbReference type="GO" id="GO:0046872">
    <property type="term" value="F:metal ion binding"/>
    <property type="evidence" value="ECO:0007669"/>
    <property type="project" value="UniProtKB-KW"/>
</dbReference>
<keyword evidence="3 12" id="KW-0812">Transmembrane</keyword>
<keyword evidence="9 12" id="KW-0472">Membrane</keyword>
<evidence type="ECO:0000256" key="4">
    <source>
        <dbReference type="ARBA" id="ARBA00022723"/>
    </source>
</evidence>
<dbReference type="RefSeq" id="WP_090966245.1">
    <property type="nucleotide sequence ID" value="NZ_FOOA01000026.1"/>
</dbReference>
<dbReference type="OrthoDB" id="5295941at2"/>
<proteinExistence type="inferred from homology"/>
<dbReference type="Gene3D" id="3.30.2010.10">
    <property type="entry name" value="Metalloproteases ('zincins'), catalytic domain"/>
    <property type="match status" value="1"/>
</dbReference>
<evidence type="ECO:0000256" key="5">
    <source>
        <dbReference type="ARBA" id="ARBA00022801"/>
    </source>
</evidence>
<evidence type="ECO:0000256" key="11">
    <source>
        <dbReference type="SAM" id="MobiDB-lite"/>
    </source>
</evidence>
<evidence type="ECO:0000256" key="8">
    <source>
        <dbReference type="ARBA" id="ARBA00023049"/>
    </source>
</evidence>
<feature type="transmembrane region" description="Helical" evidence="12">
    <location>
        <begin position="20"/>
        <end position="39"/>
    </location>
</feature>
<evidence type="ECO:0000313" key="14">
    <source>
        <dbReference type="EMBL" id="MBB3938046.1"/>
    </source>
</evidence>
<dbReference type="InterPro" id="IPR001915">
    <property type="entry name" value="Peptidase_M48"/>
</dbReference>
<feature type="domain" description="Peptidase M48" evidence="13">
    <location>
        <begin position="96"/>
        <end position="277"/>
    </location>
</feature>
<keyword evidence="4" id="KW-0479">Metal-binding</keyword>
<protein>
    <submittedName>
        <fullName evidence="14">Heat shock protein HtpX</fullName>
        <ecNumber evidence="14">3.4.24.-</ecNumber>
    </submittedName>
</protein>
<evidence type="ECO:0000256" key="2">
    <source>
        <dbReference type="ARBA" id="ARBA00022670"/>
    </source>
</evidence>
<evidence type="ECO:0000256" key="9">
    <source>
        <dbReference type="ARBA" id="ARBA00023136"/>
    </source>
</evidence>
<dbReference type="EMBL" id="JACIDO010000016">
    <property type="protein sequence ID" value="MBB3938046.1"/>
    <property type="molecule type" value="Genomic_DNA"/>
</dbReference>
<evidence type="ECO:0000256" key="6">
    <source>
        <dbReference type="ARBA" id="ARBA00022833"/>
    </source>
</evidence>
<organism evidence="14 15">
    <name type="scientific">Aureimonas phyllosphaerae</name>
    <dbReference type="NCBI Taxonomy" id="1166078"/>
    <lineage>
        <taxon>Bacteria</taxon>
        <taxon>Pseudomonadati</taxon>
        <taxon>Pseudomonadota</taxon>
        <taxon>Alphaproteobacteria</taxon>
        <taxon>Hyphomicrobiales</taxon>
        <taxon>Aurantimonadaceae</taxon>
        <taxon>Aureimonas</taxon>
    </lineage>
</organism>
<accession>A0A7W6BU51</accession>
<dbReference type="Pfam" id="PF01435">
    <property type="entry name" value="Peptidase_M48"/>
    <property type="match status" value="1"/>
</dbReference>
<dbReference type="EC" id="3.4.24.-" evidence="14"/>
<evidence type="ECO:0000256" key="12">
    <source>
        <dbReference type="SAM" id="Phobius"/>
    </source>
</evidence>
<dbReference type="GO" id="GO:0006508">
    <property type="term" value="P:proteolysis"/>
    <property type="evidence" value="ECO:0007669"/>
    <property type="project" value="UniProtKB-KW"/>
</dbReference>
<comment type="similarity">
    <text evidence="10">Belongs to the peptidase M48 family.</text>
</comment>